<feature type="domain" description="RNA polymerase sigma factor 70 region 4 type 2" evidence="6">
    <location>
        <begin position="103"/>
        <end position="154"/>
    </location>
</feature>
<protein>
    <submittedName>
        <fullName evidence="7">RNA polymerase sigma-70 factor</fullName>
    </submittedName>
</protein>
<gene>
    <name evidence="7" type="ORF">GCM10023091_22710</name>
</gene>
<dbReference type="InterPro" id="IPR013249">
    <property type="entry name" value="RNA_pol_sigma70_r4_t2"/>
</dbReference>
<keyword evidence="8" id="KW-1185">Reference proteome</keyword>
<dbReference type="Pfam" id="PF08281">
    <property type="entry name" value="Sigma70_r4_2"/>
    <property type="match status" value="1"/>
</dbReference>
<dbReference type="SUPFAM" id="SSF88946">
    <property type="entry name" value="Sigma2 domain of RNA polymerase sigma factors"/>
    <property type="match status" value="1"/>
</dbReference>
<evidence type="ECO:0000256" key="1">
    <source>
        <dbReference type="ARBA" id="ARBA00010641"/>
    </source>
</evidence>
<evidence type="ECO:0000259" key="6">
    <source>
        <dbReference type="Pfam" id="PF08281"/>
    </source>
</evidence>
<dbReference type="PANTHER" id="PTHR43133:SF46">
    <property type="entry name" value="RNA POLYMERASE SIGMA-70 FACTOR ECF SUBFAMILY"/>
    <property type="match status" value="1"/>
</dbReference>
<dbReference type="InterPro" id="IPR014327">
    <property type="entry name" value="RNA_pol_sigma70_bacteroid"/>
</dbReference>
<comment type="caution">
    <text evidence="7">The sequence shown here is derived from an EMBL/GenBank/DDBJ whole genome shotgun (WGS) entry which is preliminary data.</text>
</comment>
<dbReference type="InterPro" id="IPR013325">
    <property type="entry name" value="RNA_pol_sigma_r2"/>
</dbReference>
<evidence type="ECO:0000313" key="7">
    <source>
        <dbReference type="EMBL" id="GAA4439858.1"/>
    </source>
</evidence>
<accession>A0ABP8LXT2</accession>
<keyword evidence="3" id="KW-0731">Sigma factor</keyword>
<reference evidence="8" key="1">
    <citation type="journal article" date="2019" name="Int. J. Syst. Evol. Microbiol.">
        <title>The Global Catalogue of Microorganisms (GCM) 10K type strain sequencing project: providing services to taxonomists for standard genome sequencing and annotation.</title>
        <authorList>
            <consortium name="The Broad Institute Genomics Platform"/>
            <consortium name="The Broad Institute Genome Sequencing Center for Infectious Disease"/>
            <person name="Wu L."/>
            <person name="Ma J."/>
        </authorList>
    </citation>
    <scope>NUCLEOTIDE SEQUENCE [LARGE SCALE GENOMIC DNA]</scope>
    <source>
        <strain evidence="8">JCM 31920</strain>
    </source>
</reference>
<dbReference type="InterPro" id="IPR013324">
    <property type="entry name" value="RNA_pol_sigma_r3/r4-like"/>
</dbReference>
<evidence type="ECO:0000259" key="5">
    <source>
        <dbReference type="Pfam" id="PF04542"/>
    </source>
</evidence>
<keyword evidence="4" id="KW-0804">Transcription</keyword>
<dbReference type="PANTHER" id="PTHR43133">
    <property type="entry name" value="RNA POLYMERASE ECF-TYPE SIGMA FACTO"/>
    <property type="match status" value="1"/>
</dbReference>
<dbReference type="Gene3D" id="1.10.1740.10">
    <property type="match status" value="1"/>
</dbReference>
<dbReference type="Proteomes" id="UP001501508">
    <property type="component" value="Unassembled WGS sequence"/>
</dbReference>
<dbReference type="InterPro" id="IPR036388">
    <property type="entry name" value="WH-like_DNA-bd_sf"/>
</dbReference>
<keyword evidence="2" id="KW-0805">Transcription regulation</keyword>
<comment type="similarity">
    <text evidence="1">Belongs to the sigma-70 factor family. ECF subfamily.</text>
</comment>
<dbReference type="InterPro" id="IPR039425">
    <property type="entry name" value="RNA_pol_sigma-70-like"/>
</dbReference>
<dbReference type="SUPFAM" id="SSF88659">
    <property type="entry name" value="Sigma3 and sigma4 domains of RNA polymerase sigma factors"/>
    <property type="match status" value="1"/>
</dbReference>
<dbReference type="NCBIfam" id="TIGR02937">
    <property type="entry name" value="sigma70-ECF"/>
    <property type="match status" value="1"/>
</dbReference>
<feature type="domain" description="RNA polymerase sigma-70 region 2" evidence="5">
    <location>
        <begin position="13"/>
        <end position="77"/>
    </location>
</feature>
<dbReference type="Gene3D" id="1.10.10.10">
    <property type="entry name" value="Winged helix-like DNA-binding domain superfamily/Winged helix DNA-binding domain"/>
    <property type="match status" value="1"/>
</dbReference>
<evidence type="ECO:0000256" key="3">
    <source>
        <dbReference type="ARBA" id="ARBA00023082"/>
    </source>
</evidence>
<dbReference type="EMBL" id="BAABEY010000023">
    <property type="protein sequence ID" value="GAA4439858.1"/>
    <property type="molecule type" value="Genomic_DNA"/>
</dbReference>
<organism evidence="7 8">
    <name type="scientific">Ravibacter arvi</name>
    <dbReference type="NCBI Taxonomy" id="2051041"/>
    <lineage>
        <taxon>Bacteria</taxon>
        <taxon>Pseudomonadati</taxon>
        <taxon>Bacteroidota</taxon>
        <taxon>Cytophagia</taxon>
        <taxon>Cytophagales</taxon>
        <taxon>Spirosomataceae</taxon>
        <taxon>Ravibacter</taxon>
    </lineage>
</organism>
<evidence type="ECO:0000256" key="2">
    <source>
        <dbReference type="ARBA" id="ARBA00023015"/>
    </source>
</evidence>
<sequence length="174" mass="20333">MPDEWNEHTFETLYRTYWLRLYNFVLAKVHDPDTAEEIIQDLFSTLWEKRGELRIVHLKSYLFAAARNRVIDFYKQQLFSNLDGIDHPLAPDYPFFLDELETQLQQALEQLPAKTREIFMMNRLEGKSAGEISANLNLPKRTVEYHITQGLRFLRSALGEVTPLVLALSSAVIF</sequence>
<name>A0ABP8LXT2_9BACT</name>
<dbReference type="InterPro" id="IPR007627">
    <property type="entry name" value="RNA_pol_sigma70_r2"/>
</dbReference>
<evidence type="ECO:0000313" key="8">
    <source>
        <dbReference type="Proteomes" id="UP001501508"/>
    </source>
</evidence>
<dbReference type="Pfam" id="PF04542">
    <property type="entry name" value="Sigma70_r2"/>
    <property type="match status" value="1"/>
</dbReference>
<proteinExistence type="inferred from homology"/>
<evidence type="ECO:0000256" key="4">
    <source>
        <dbReference type="ARBA" id="ARBA00023163"/>
    </source>
</evidence>
<dbReference type="InterPro" id="IPR014284">
    <property type="entry name" value="RNA_pol_sigma-70_dom"/>
</dbReference>
<dbReference type="NCBIfam" id="TIGR02985">
    <property type="entry name" value="Sig70_bacteroi1"/>
    <property type="match status" value="1"/>
</dbReference>